<evidence type="ECO:0000256" key="1">
    <source>
        <dbReference type="SAM" id="MobiDB-lite"/>
    </source>
</evidence>
<reference evidence="3" key="1">
    <citation type="submission" date="2016-10" db="EMBL/GenBank/DDBJ databases">
        <authorList>
            <person name="Varghese N."/>
            <person name="Submissions S."/>
        </authorList>
    </citation>
    <scope>NUCLEOTIDE SEQUENCE [LARGE SCALE GENOMIC DNA]</scope>
    <source>
        <strain evidence="3">CGMCC 1.6489</strain>
    </source>
</reference>
<dbReference type="STRING" id="430453.SAMN04487962_11021"/>
<feature type="region of interest" description="Disordered" evidence="1">
    <location>
        <begin position="104"/>
        <end position="123"/>
    </location>
</feature>
<accession>A0A1I0EKK9</accession>
<keyword evidence="3" id="KW-1185">Reference proteome</keyword>
<protein>
    <recommendedName>
        <fullName evidence="4">WGR domain-containing protein</fullName>
    </recommendedName>
</protein>
<evidence type="ECO:0000313" key="3">
    <source>
        <dbReference type="Proteomes" id="UP000198762"/>
    </source>
</evidence>
<proteinExistence type="predicted"/>
<dbReference type="EMBL" id="FOHZ01000010">
    <property type="protein sequence ID" value="SET45719.1"/>
    <property type="molecule type" value="Genomic_DNA"/>
</dbReference>
<evidence type="ECO:0008006" key="4">
    <source>
        <dbReference type="Google" id="ProtNLM"/>
    </source>
</evidence>
<dbReference type="Proteomes" id="UP000198762">
    <property type="component" value="Unassembled WGS sequence"/>
</dbReference>
<dbReference type="InterPro" id="IPR056903">
    <property type="entry name" value="PA4575-like"/>
</dbReference>
<organism evidence="2 3">
    <name type="scientific">Marinobacter segnicrescens</name>
    <dbReference type="NCBI Taxonomy" id="430453"/>
    <lineage>
        <taxon>Bacteria</taxon>
        <taxon>Pseudomonadati</taxon>
        <taxon>Pseudomonadota</taxon>
        <taxon>Gammaproteobacteria</taxon>
        <taxon>Pseudomonadales</taxon>
        <taxon>Marinobacteraceae</taxon>
        <taxon>Marinobacter</taxon>
    </lineage>
</organism>
<dbReference type="Pfam" id="PF24876">
    <property type="entry name" value="PA4575"/>
    <property type="match status" value="1"/>
</dbReference>
<dbReference type="RefSeq" id="WP_091851916.1">
    <property type="nucleotide sequence ID" value="NZ_FOHZ01000010.1"/>
</dbReference>
<dbReference type="OrthoDB" id="6366465at2"/>
<gene>
    <name evidence="2" type="ORF">SAMN04487962_11021</name>
</gene>
<name>A0A1I0EKK9_9GAMM</name>
<sequence length="123" mass="13977">MKLHYFHGRSPLHSLVLWQGKRRLELHIKKVSGGIWSVLVLAGGPDGQPDVTRCRGPYPDREKAEAALRQLAGNLLEQGYSPSRDEPVQWTVCAQRLARDLRQQAEANQGHYRFDPEQPEPTL</sequence>
<evidence type="ECO:0000313" key="2">
    <source>
        <dbReference type="EMBL" id="SET45719.1"/>
    </source>
</evidence>
<dbReference type="AlphaFoldDB" id="A0A1I0EKK9"/>